<accession>A0A4C1U9C9</accession>
<evidence type="ECO:0000313" key="2">
    <source>
        <dbReference type="EMBL" id="GBP22534.1"/>
    </source>
</evidence>
<proteinExistence type="predicted"/>
<dbReference type="EMBL" id="BGZK01000141">
    <property type="protein sequence ID" value="GBP22534.1"/>
    <property type="molecule type" value="Genomic_DNA"/>
</dbReference>
<evidence type="ECO:0008006" key="4">
    <source>
        <dbReference type="Google" id="ProtNLM"/>
    </source>
</evidence>
<dbReference type="Proteomes" id="UP000299102">
    <property type="component" value="Unassembled WGS sequence"/>
</dbReference>
<dbReference type="AlphaFoldDB" id="A0A4C1U9C9"/>
<keyword evidence="3" id="KW-1185">Reference proteome</keyword>
<sequence>MIERKGIQYKNEEIHSISIRAQLTDAARLPIFELAMERGRDSSQQHPSETQQHENVEPARAHMREGIPPPLCAGRVCAAPPAGPVCAFDAAGTARTFKTICELEAVSCRESTPHQKKYYIKNTMFDEGGECVTRILRHRTKRNSGNCYFTYVFYENVVSHLFVLQPN</sequence>
<feature type="compositionally biased region" description="Basic and acidic residues" evidence="1">
    <location>
        <begin position="51"/>
        <end position="60"/>
    </location>
</feature>
<organism evidence="2 3">
    <name type="scientific">Eumeta variegata</name>
    <name type="common">Bagworm moth</name>
    <name type="synonym">Eumeta japonica</name>
    <dbReference type="NCBI Taxonomy" id="151549"/>
    <lineage>
        <taxon>Eukaryota</taxon>
        <taxon>Metazoa</taxon>
        <taxon>Ecdysozoa</taxon>
        <taxon>Arthropoda</taxon>
        <taxon>Hexapoda</taxon>
        <taxon>Insecta</taxon>
        <taxon>Pterygota</taxon>
        <taxon>Neoptera</taxon>
        <taxon>Endopterygota</taxon>
        <taxon>Lepidoptera</taxon>
        <taxon>Glossata</taxon>
        <taxon>Ditrysia</taxon>
        <taxon>Tineoidea</taxon>
        <taxon>Psychidae</taxon>
        <taxon>Oiketicinae</taxon>
        <taxon>Eumeta</taxon>
    </lineage>
</organism>
<evidence type="ECO:0000313" key="3">
    <source>
        <dbReference type="Proteomes" id="UP000299102"/>
    </source>
</evidence>
<gene>
    <name evidence="2" type="ORF">EVAR_84771_1</name>
</gene>
<dbReference type="OrthoDB" id="7389254at2759"/>
<name>A0A4C1U9C9_EUMVA</name>
<evidence type="ECO:0000256" key="1">
    <source>
        <dbReference type="SAM" id="MobiDB-lite"/>
    </source>
</evidence>
<comment type="caution">
    <text evidence="2">The sequence shown here is derived from an EMBL/GenBank/DDBJ whole genome shotgun (WGS) entry which is preliminary data.</text>
</comment>
<protein>
    <recommendedName>
        <fullName evidence="4">Kazal-like domain-containing protein</fullName>
    </recommendedName>
</protein>
<feature type="region of interest" description="Disordered" evidence="1">
    <location>
        <begin position="39"/>
        <end position="60"/>
    </location>
</feature>
<reference evidence="2 3" key="1">
    <citation type="journal article" date="2019" name="Commun. Biol.">
        <title>The bagworm genome reveals a unique fibroin gene that provides high tensile strength.</title>
        <authorList>
            <person name="Kono N."/>
            <person name="Nakamura H."/>
            <person name="Ohtoshi R."/>
            <person name="Tomita M."/>
            <person name="Numata K."/>
            <person name="Arakawa K."/>
        </authorList>
    </citation>
    <scope>NUCLEOTIDE SEQUENCE [LARGE SCALE GENOMIC DNA]</scope>
</reference>